<keyword evidence="5 7" id="KW-0067">ATP-binding</keyword>
<evidence type="ECO:0000256" key="10">
    <source>
        <dbReference type="RuleBase" id="RU003811"/>
    </source>
</evidence>
<dbReference type="GO" id="GO:0005524">
    <property type="term" value="F:ATP binding"/>
    <property type="evidence" value="ECO:0007669"/>
    <property type="project" value="UniProtKB-UniRule"/>
</dbReference>
<evidence type="ECO:0000256" key="7">
    <source>
        <dbReference type="HAMAP-Rule" id="MF_02090"/>
    </source>
</evidence>
<feature type="binding site" evidence="7">
    <location>
        <position position="422"/>
    </location>
    <ligand>
        <name>ATP</name>
        <dbReference type="ChEBI" id="CHEBI:30616"/>
    </ligand>
</feature>
<dbReference type="STRING" id="1285928.SAMN04487894_101436"/>
<evidence type="ECO:0000256" key="4">
    <source>
        <dbReference type="ARBA" id="ARBA00022741"/>
    </source>
</evidence>
<feature type="binding site" evidence="7">
    <location>
        <position position="398"/>
    </location>
    <ligand>
        <name>deamido-NAD(+)</name>
        <dbReference type="ChEBI" id="CHEBI:58437"/>
        <note>ligand shared between two neighboring subunits</note>
    </ligand>
</feature>
<feature type="active site" description="Proton acceptor" evidence="9">
    <location>
        <position position="41"/>
    </location>
</feature>
<dbReference type="PANTHER" id="PTHR23090">
    <property type="entry name" value="NH 3 /GLUTAMINE-DEPENDENT NAD + SYNTHETASE"/>
    <property type="match status" value="1"/>
</dbReference>
<dbReference type="PANTHER" id="PTHR23090:SF9">
    <property type="entry name" value="GLUTAMINE-DEPENDENT NAD(+) SYNTHETASE"/>
    <property type="match status" value="1"/>
</dbReference>
<dbReference type="PROSITE" id="PS50263">
    <property type="entry name" value="CN_HYDROLASE"/>
    <property type="match status" value="1"/>
</dbReference>
<dbReference type="GO" id="GO:0004359">
    <property type="term" value="F:glutaminase activity"/>
    <property type="evidence" value="ECO:0007669"/>
    <property type="project" value="InterPro"/>
</dbReference>
<comment type="pathway">
    <text evidence="1 7 8">Cofactor biosynthesis; NAD(+) biosynthesis; NAD(+) from deamido-NAD(+) (L-Gln route): step 1/1.</text>
</comment>
<dbReference type="EMBL" id="FMZO01000001">
    <property type="protein sequence ID" value="SDC14311.1"/>
    <property type="molecule type" value="Genomic_DNA"/>
</dbReference>
<evidence type="ECO:0000259" key="11">
    <source>
        <dbReference type="PROSITE" id="PS50263"/>
    </source>
</evidence>
<dbReference type="InterPro" id="IPR036526">
    <property type="entry name" value="C-N_Hydrolase_sf"/>
</dbReference>
<feature type="binding site" evidence="7">
    <location>
        <position position="182"/>
    </location>
    <ligand>
        <name>L-glutamine</name>
        <dbReference type="ChEBI" id="CHEBI:58359"/>
    </ligand>
</feature>
<evidence type="ECO:0000256" key="6">
    <source>
        <dbReference type="ARBA" id="ARBA00023027"/>
    </source>
</evidence>
<dbReference type="GO" id="GO:0005737">
    <property type="term" value="C:cytoplasm"/>
    <property type="evidence" value="ECO:0007669"/>
    <property type="project" value="InterPro"/>
</dbReference>
<evidence type="ECO:0000256" key="2">
    <source>
        <dbReference type="ARBA" id="ARBA00007145"/>
    </source>
</evidence>
<gene>
    <name evidence="7" type="primary">nadE</name>
    <name evidence="12" type="ORF">SAMN04487894_101436</name>
</gene>
<keyword evidence="6 7" id="KW-0520">NAD</keyword>
<dbReference type="RefSeq" id="WP_090388375.1">
    <property type="nucleotide sequence ID" value="NZ_FMZO01000001.1"/>
</dbReference>
<feature type="domain" description="CN hydrolase" evidence="11">
    <location>
        <begin position="1"/>
        <end position="252"/>
    </location>
</feature>
<reference evidence="13" key="1">
    <citation type="submission" date="2016-10" db="EMBL/GenBank/DDBJ databases">
        <authorList>
            <person name="Varghese N."/>
            <person name="Submissions S."/>
        </authorList>
    </citation>
    <scope>NUCLEOTIDE SEQUENCE [LARGE SCALE GENOMIC DNA]</scope>
    <source>
        <strain evidence="13">DSM 25811 / CCM 8410 / LMG 26954 / E90</strain>
    </source>
</reference>
<dbReference type="Proteomes" id="UP000198757">
    <property type="component" value="Unassembled WGS sequence"/>
</dbReference>
<keyword evidence="4 7" id="KW-0547">Nucleotide-binding</keyword>
<evidence type="ECO:0000313" key="12">
    <source>
        <dbReference type="EMBL" id="SDC14311.1"/>
    </source>
</evidence>
<accession>A0A1G6J6J6</accession>
<feature type="binding site" evidence="7">
    <location>
        <position position="427"/>
    </location>
    <ligand>
        <name>deamido-NAD(+)</name>
        <dbReference type="ChEBI" id="CHEBI:58437"/>
        <note>ligand shared between two neighboring subunits</note>
    </ligand>
</feature>
<dbReference type="CDD" id="cd07570">
    <property type="entry name" value="GAT_Gln-NAD-synth"/>
    <property type="match status" value="1"/>
</dbReference>
<dbReference type="InterPro" id="IPR014729">
    <property type="entry name" value="Rossmann-like_a/b/a_fold"/>
</dbReference>
<dbReference type="Gene3D" id="3.40.50.620">
    <property type="entry name" value="HUPs"/>
    <property type="match status" value="1"/>
</dbReference>
<dbReference type="InterPro" id="IPR000132">
    <property type="entry name" value="Nitrilase/CN_hydratase_CS"/>
</dbReference>
<dbReference type="Pfam" id="PF00795">
    <property type="entry name" value="CN_hydrolase"/>
    <property type="match status" value="1"/>
</dbReference>
<dbReference type="GO" id="GO:0003952">
    <property type="term" value="F:NAD+ synthase (glutamine-hydrolyzing) activity"/>
    <property type="evidence" value="ECO:0007669"/>
    <property type="project" value="UniProtKB-UniRule"/>
</dbReference>
<dbReference type="SUPFAM" id="SSF52402">
    <property type="entry name" value="Adenine nucleotide alpha hydrolases-like"/>
    <property type="match status" value="1"/>
</dbReference>
<evidence type="ECO:0000256" key="9">
    <source>
        <dbReference type="PROSITE-ProRule" id="PRU10139"/>
    </source>
</evidence>
<dbReference type="HAMAP" id="MF_02090">
    <property type="entry name" value="NadE_glutamine_dep"/>
    <property type="match status" value="1"/>
</dbReference>
<feature type="active site" description="Proton acceptor; for glutaminase activity" evidence="7">
    <location>
        <position position="41"/>
    </location>
</feature>
<dbReference type="GO" id="GO:0000257">
    <property type="term" value="F:nitrilase activity"/>
    <property type="evidence" value="ECO:0007669"/>
    <property type="project" value="UniProtKB-ARBA"/>
</dbReference>
<feature type="binding site" evidence="7">
    <location>
        <position position="537"/>
    </location>
    <ligand>
        <name>deamido-NAD(+)</name>
        <dbReference type="ChEBI" id="CHEBI:58437"/>
        <note>ligand shared between two neighboring subunits</note>
    </ligand>
</feature>
<organism evidence="12 13">
    <name type="scientific">Niabella drilacis (strain DSM 25811 / CCM 8410 / CCUG 62505 / LMG 26954 / E90)</name>
    <dbReference type="NCBI Taxonomy" id="1285928"/>
    <lineage>
        <taxon>Bacteria</taxon>
        <taxon>Pseudomonadati</taxon>
        <taxon>Bacteroidota</taxon>
        <taxon>Chitinophagia</taxon>
        <taxon>Chitinophagales</taxon>
        <taxon>Chitinophagaceae</taxon>
        <taxon>Niabella</taxon>
    </lineage>
</organism>
<dbReference type="PROSITE" id="PS00920">
    <property type="entry name" value="NITRIL_CHT_1"/>
    <property type="match status" value="1"/>
</dbReference>
<comment type="similarity">
    <text evidence="10">Belongs to the NAD synthetase family.</text>
</comment>
<name>A0A1G6J6J6_NIADE</name>
<evidence type="ECO:0000256" key="8">
    <source>
        <dbReference type="PIRNR" id="PIRNR006630"/>
    </source>
</evidence>
<dbReference type="GO" id="GO:0008795">
    <property type="term" value="F:NAD+ synthase activity"/>
    <property type="evidence" value="ECO:0007669"/>
    <property type="project" value="UniProtKB-UniRule"/>
</dbReference>
<dbReference type="InterPro" id="IPR003010">
    <property type="entry name" value="C-N_Hydrolase"/>
</dbReference>
<sequence>MKIALAQQNYHIGNFEINVGKIISGIQQAKEAGADLVVFTELCVCGYPPQDFLEFDDFIHACETAVNRIAAHTQGIGVLIGTPCRNENADGKDLYNAAFLLEDGAVKGVVHKTLLPNYDIFDEYRYFEPADHWRVLEFRGKKLAVTICEDIWNMGENPLYRITPMDELIKDQPDLMINLSASPYNYAQDVVRNSIVKAHTLKYGLPMLYCNTVGSQTEVVFDGGSLVYDNAGNKVKECRYFEEDFYVVELDALFAGSAHTVAETPIYFSASEVGLGKHTLDYLSDEKNIEEIYQALVLGIKDYFTKMGFTKAILGASGGIDSALVQVLAVDALGKENVWAILMPSQYSTGHSVADAEQLSRNLGNPYNVLPIKNIYDAFLKELAPVFKDLPFSVAEENIQSRSRGNLLMALSNKFGNILLNTSNKSELATGYGTLYGDMAGGIGVLGDVYKTQVYALARYINRNGTIIPDNIIIKPPSAELRPGQKDSDSLPDYADLDTILVEYIEGRKGPREIEAMGYDAELVDRILKMVNRNEYKRKQFCPIIRVSYKAFGPGRRMPVVGKYLS</sequence>
<dbReference type="AlphaFoldDB" id="A0A1G6J6J6"/>
<keyword evidence="13" id="KW-1185">Reference proteome</keyword>
<dbReference type="EC" id="6.3.5.1" evidence="7 8"/>
<comment type="caution">
    <text evidence="7">Lacks conserved residue(s) required for the propagation of feature annotation.</text>
</comment>
<comment type="catalytic activity">
    <reaction evidence="7 8">
        <text>deamido-NAD(+) + L-glutamine + ATP + H2O = L-glutamate + AMP + diphosphate + NAD(+) + H(+)</text>
        <dbReference type="Rhea" id="RHEA:24384"/>
        <dbReference type="ChEBI" id="CHEBI:15377"/>
        <dbReference type="ChEBI" id="CHEBI:15378"/>
        <dbReference type="ChEBI" id="CHEBI:29985"/>
        <dbReference type="ChEBI" id="CHEBI:30616"/>
        <dbReference type="ChEBI" id="CHEBI:33019"/>
        <dbReference type="ChEBI" id="CHEBI:57540"/>
        <dbReference type="ChEBI" id="CHEBI:58359"/>
        <dbReference type="ChEBI" id="CHEBI:58437"/>
        <dbReference type="ChEBI" id="CHEBI:456215"/>
        <dbReference type="EC" id="6.3.5.1"/>
    </reaction>
</comment>
<dbReference type="PIRSF" id="PIRSF006630">
    <property type="entry name" value="NADS_GAT"/>
    <property type="match status" value="1"/>
</dbReference>
<comment type="function">
    <text evidence="7">Catalyzes the ATP-dependent amidation of deamido-NAD to form NAD. Uses L-glutamine as a nitrogen source.</text>
</comment>
<dbReference type="InterPro" id="IPR003694">
    <property type="entry name" value="NAD_synthase"/>
</dbReference>
<protein>
    <recommendedName>
        <fullName evidence="7 8">Glutamine-dependent NAD(+) synthetase</fullName>
        <ecNumber evidence="7 8">6.3.5.1</ecNumber>
    </recommendedName>
    <alternativeName>
        <fullName evidence="7 8">NAD(+) synthase [glutamine-hydrolyzing]</fullName>
    </alternativeName>
</protein>
<proteinExistence type="inferred from homology"/>
<dbReference type="CDD" id="cd00553">
    <property type="entry name" value="NAD_synthase"/>
    <property type="match status" value="1"/>
</dbReference>
<evidence type="ECO:0000313" key="13">
    <source>
        <dbReference type="Proteomes" id="UP000198757"/>
    </source>
</evidence>
<dbReference type="Pfam" id="PF02540">
    <property type="entry name" value="NAD_synthase"/>
    <property type="match status" value="1"/>
</dbReference>
<feature type="active site" description="Nucleophile; for glutaminase activity" evidence="7">
    <location>
        <position position="148"/>
    </location>
</feature>
<dbReference type="SUPFAM" id="SSF56317">
    <property type="entry name" value="Carbon-nitrogen hydrolase"/>
    <property type="match status" value="1"/>
</dbReference>
<evidence type="ECO:0000256" key="1">
    <source>
        <dbReference type="ARBA" id="ARBA00005188"/>
    </source>
</evidence>
<dbReference type="NCBIfam" id="NF010588">
    <property type="entry name" value="PRK13981.1"/>
    <property type="match status" value="1"/>
</dbReference>
<evidence type="ECO:0000256" key="5">
    <source>
        <dbReference type="ARBA" id="ARBA00022840"/>
    </source>
</evidence>
<feature type="binding site" evidence="7">
    <location>
        <begin position="315"/>
        <end position="322"/>
    </location>
    <ligand>
        <name>ATP</name>
        <dbReference type="ChEBI" id="CHEBI:30616"/>
    </ligand>
</feature>
<evidence type="ECO:0000256" key="3">
    <source>
        <dbReference type="ARBA" id="ARBA00022598"/>
    </source>
</evidence>
<keyword evidence="3 7" id="KW-0436">Ligase</keyword>
<comment type="similarity">
    <text evidence="2 7 8">In the C-terminal section; belongs to the NAD synthetase family.</text>
</comment>
<feature type="binding site" evidence="7">
    <location>
        <position position="118"/>
    </location>
    <ligand>
        <name>L-glutamine</name>
        <dbReference type="ChEBI" id="CHEBI:58359"/>
    </ligand>
</feature>
<dbReference type="UniPathway" id="UPA00253">
    <property type="reaction ID" value="UER00334"/>
</dbReference>
<dbReference type="FunFam" id="3.40.50.620:FF:000106">
    <property type="entry name" value="Glutamine-dependent NAD(+) synthetase"/>
    <property type="match status" value="1"/>
</dbReference>
<dbReference type="OrthoDB" id="9803818at2"/>
<dbReference type="NCBIfam" id="TIGR00552">
    <property type="entry name" value="nadE"/>
    <property type="match status" value="1"/>
</dbReference>
<dbReference type="Gene3D" id="3.60.110.10">
    <property type="entry name" value="Carbon-nitrogen hydrolase"/>
    <property type="match status" value="1"/>
</dbReference>
<dbReference type="InterPro" id="IPR022310">
    <property type="entry name" value="NAD/GMP_synthase"/>
</dbReference>
<dbReference type="InterPro" id="IPR014445">
    <property type="entry name" value="Gln-dep_NAD_synthase"/>
</dbReference>
<feature type="active site" description="For glutaminase activity" evidence="7">
    <location>
        <position position="112"/>
    </location>
</feature>
<dbReference type="GO" id="GO:0009435">
    <property type="term" value="P:NAD+ biosynthetic process"/>
    <property type="evidence" value="ECO:0007669"/>
    <property type="project" value="UniProtKB-UniRule"/>
</dbReference>